<keyword evidence="4" id="KW-0804">Transcription</keyword>
<protein>
    <submittedName>
        <fullName evidence="6">LysR family transcriptional regulator</fullName>
    </submittedName>
</protein>
<dbReference type="InterPro" id="IPR000847">
    <property type="entry name" value="LysR_HTH_N"/>
</dbReference>
<dbReference type="Gene3D" id="3.40.190.290">
    <property type="match status" value="1"/>
</dbReference>
<organism evidence="6 7">
    <name type="scientific">Aureimonas fodinaquatilis</name>
    <dbReference type="NCBI Taxonomy" id="2565783"/>
    <lineage>
        <taxon>Bacteria</taxon>
        <taxon>Pseudomonadati</taxon>
        <taxon>Pseudomonadota</taxon>
        <taxon>Alphaproteobacteria</taxon>
        <taxon>Hyphomicrobiales</taxon>
        <taxon>Aurantimonadaceae</taxon>
        <taxon>Aureimonas</taxon>
    </lineage>
</organism>
<dbReference type="AlphaFoldDB" id="A0A5B0DUD8"/>
<dbReference type="Pfam" id="PF00126">
    <property type="entry name" value="HTH_1"/>
    <property type="match status" value="1"/>
</dbReference>
<comment type="caution">
    <text evidence="6">The sequence shown here is derived from an EMBL/GenBank/DDBJ whole genome shotgun (WGS) entry which is preliminary data.</text>
</comment>
<dbReference type="PANTHER" id="PTHR30427">
    <property type="entry name" value="TRANSCRIPTIONAL ACTIVATOR PROTEIN LYSR"/>
    <property type="match status" value="1"/>
</dbReference>
<dbReference type="SUPFAM" id="SSF46785">
    <property type="entry name" value="Winged helix' DNA-binding domain"/>
    <property type="match status" value="1"/>
</dbReference>
<accession>A0A5B0DUD8</accession>
<evidence type="ECO:0000256" key="2">
    <source>
        <dbReference type="ARBA" id="ARBA00023015"/>
    </source>
</evidence>
<dbReference type="SUPFAM" id="SSF53850">
    <property type="entry name" value="Periplasmic binding protein-like II"/>
    <property type="match status" value="1"/>
</dbReference>
<keyword evidence="7" id="KW-1185">Reference proteome</keyword>
<evidence type="ECO:0000313" key="7">
    <source>
        <dbReference type="Proteomes" id="UP000324738"/>
    </source>
</evidence>
<dbReference type="GO" id="GO:0003700">
    <property type="term" value="F:DNA-binding transcription factor activity"/>
    <property type="evidence" value="ECO:0007669"/>
    <property type="project" value="InterPro"/>
</dbReference>
<dbReference type="GO" id="GO:0043565">
    <property type="term" value="F:sequence-specific DNA binding"/>
    <property type="evidence" value="ECO:0007669"/>
    <property type="project" value="TreeGrafter"/>
</dbReference>
<dbReference type="PANTHER" id="PTHR30427:SF1">
    <property type="entry name" value="TRANSCRIPTIONAL ACTIVATOR PROTEIN LYSR"/>
    <property type="match status" value="1"/>
</dbReference>
<proteinExistence type="inferred from homology"/>
<gene>
    <name evidence="6" type="ORF">FPY71_07885</name>
</gene>
<reference evidence="6 7" key="1">
    <citation type="submission" date="2019-08" db="EMBL/GenBank/DDBJ databases">
        <title>Aureimonas fodiniaquatilis sp. nov., isolated from a coal mine wastewater.</title>
        <authorList>
            <person name="Kim W."/>
        </authorList>
    </citation>
    <scope>NUCLEOTIDE SEQUENCE [LARGE SCALE GENOMIC DNA]</scope>
    <source>
        <strain evidence="6 7">CAU 1482</strain>
    </source>
</reference>
<evidence type="ECO:0000256" key="3">
    <source>
        <dbReference type="ARBA" id="ARBA00023125"/>
    </source>
</evidence>
<evidence type="ECO:0000256" key="1">
    <source>
        <dbReference type="ARBA" id="ARBA00009437"/>
    </source>
</evidence>
<dbReference type="InterPro" id="IPR036390">
    <property type="entry name" value="WH_DNA-bd_sf"/>
</dbReference>
<feature type="domain" description="HTH lysR-type" evidence="5">
    <location>
        <begin position="6"/>
        <end position="63"/>
    </location>
</feature>
<evidence type="ECO:0000313" key="6">
    <source>
        <dbReference type="EMBL" id="KAA0970427.1"/>
    </source>
</evidence>
<dbReference type="GO" id="GO:0010628">
    <property type="term" value="P:positive regulation of gene expression"/>
    <property type="evidence" value="ECO:0007669"/>
    <property type="project" value="TreeGrafter"/>
</dbReference>
<evidence type="ECO:0000256" key="4">
    <source>
        <dbReference type="ARBA" id="ARBA00023163"/>
    </source>
</evidence>
<evidence type="ECO:0000259" key="5">
    <source>
        <dbReference type="PROSITE" id="PS50931"/>
    </source>
</evidence>
<dbReference type="RefSeq" id="WP_149299393.1">
    <property type="nucleotide sequence ID" value="NZ_VTWH01000002.1"/>
</dbReference>
<dbReference type="EMBL" id="VTWH01000002">
    <property type="protein sequence ID" value="KAA0970427.1"/>
    <property type="molecule type" value="Genomic_DNA"/>
</dbReference>
<dbReference type="InterPro" id="IPR005119">
    <property type="entry name" value="LysR_subst-bd"/>
</dbReference>
<name>A0A5B0DUD8_9HYPH</name>
<comment type="similarity">
    <text evidence="1">Belongs to the LysR transcriptional regulatory family.</text>
</comment>
<keyword evidence="3" id="KW-0238">DNA-binding</keyword>
<dbReference type="Pfam" id="PF03466">
    <property type="entry name" value="LysR_substrate"/>
    <property type="match status" value="1"/>
</dbReference>
<dbReference type="InterPro" id="IPR036388">
    <property type="entry name" value="WH-like_DNA-bd_sf"/>
</dbReference>
<sequence>MDFRDVNFRQFDAFSAVMAAGSITGAAKMLGCSQPTITRLIREFESALGFELLHRSGPRVSPTERALKFHQEVEGLMVDMGRLQERVAEIREEATPRIHIAATPALAVSLVPGALARLAAEDLPQRILLSADPIERVIQSVVSRKSELGVASFPIEHASIETHWLAEAPCVAILPIGHPLGGHGHLRVADLKDERLIAAAHPFRHRTRIDRALQENGVEPNRVIDTNASITAISMARAGLGVAIVEPATAYGYPVEGVEVCRIDAQIPFYFGAISPVNVPLSPAAEAFIPCVRDYAAAIIPGIRFKTNVAKI</sequence>
<dbReference type="Proteomes" id="UP000324738">
    <property type="component" value="Unassembled WGS sequence"/>
</dbReference>
<dbReference type="PROSITE" id="PS50931">
    <property type="entry name" value="HTH_LYSR"/>
    <property type="match status" value="1"/>
</dbReference>
<dbReference type="OrthoDB" id="7260751at2"/>
<dbReference type="Gene3D" id="1.10.10.10">
    <property type="entry name" value="Winged helix-like DNA-binding domain superfamily/Winged helix DNA-binding domain"/>
    <property type="match status" value="1"/>
</dbReference>
<keyword evidence="2" id="KW-0805">Transcription regulation</keyword>